<evidence type="ECO:0008006" key="4">
    <source>
        <dbReference type="Google" id="ProtNLM"/>
    </source>
</evidence>
<name>A0AAN9F1X5_CROPI</name>
<protein>
    <recommendedName>
        <fullName evidence="4">Myb/SANT-like domain-containing protein</fullName>
    </recommendedName>
</protein>
<comment type="caution">
    <text evidence="2">The sequence shown here is derived from an EMBL/GenBank/DDBJ whole genome shotgun (WGS) entry which is preliminary data.</text>
</comment>
<reference evidence="2 3" key="1">
    <citation type="submission" date="2024-01" db="EMBL/GenBank/DDBJ databases">
        <title>The genomes of 5 underutilized Papilionoideae crops provide insights into root nodulation and disease resistanc.</title>
        <authorList>
            <person name="Yuan L."/>
        </authorList>
    </citation>
    <scope>NUCLEOTIDE SEQUENCE [LARGE SCALE GENOMIC DNA]</scope>
    <source>
        <strain evidence="2">ZHUSHIDOU_FW_LH</strain>
        <tissue evidence="2">Leaf</tissue>
    </source>
</reference>
<gene>
    <name evidence="2" type="ORF">RIF29_20100</name>
</gene>
<organism evidence="2 3">
    <name type="scientific">Crotalaria pallida</name>
    <name type="common">Smooth rattlebox</name>
    <name type="synonym">Crotalaria striata</name>
    <dbReference type="NCBI Taxonomy" id="3830"/>
    <lineage>
        <taxon>Eukaryota</taxon>
        <taxon>Viridiplantae</taxon>
        <taxon>Streptophyta</taxon>
        <taxon>Embryophyta</taxon>
        <taxon>Tracheophyta</taxon>
        <taxon>Spermatophyta</taxon>
        <taxon>Magnoliopsida</taxon>
        <taxon>eudicotyledons</taxon>
        <taxon>Gunneridae</taxon>
        <taxon>Pentapetalae</taxon>
        <taxon>rosids</taxon>
        <taxon>fabids</taxon>
        <taxon>Fabales</taxon>
        <taxon>Fabaceae</taxon>
        <taxon>Papilionoideae</taxon>
        <taxon>50 kb inversion clade</taxon>
        <taxon>genistoids sensu lato</taxon>
        <taxon>core genistoids</taxon>
        <taxon>Crotalarieae</taxon>
        <taxon>Crotalaria</taxon>
    </lineage>
</organism>
<evidence type="ECO:0000256" key="1">
    <source>
        <dbReference type="SAM" id="MobiDB-lite"/>
    </source>
</evidence>
<dbReference type="EMBL" id="JAYWIO010000004">
    <property type="protein sequence ID" value="KAK7267426.1"/>
    <property type="molecule type" value="Genomic_DNA"/>
</dbReference>
<accession>A0AAN9F1X5</accession>
<feature type="region of interest" description="Disordered" evidence="1">
    <location>
        <begin position="65"/>
        <end position="89"/>
    </location>
</feature>
<dbReference type="AlphaFoldDB" id="A0AAN9F1X5"/>
<keyword evidence="3" id="KW-1185">Reference proteome</keyword>
<evidence type="ECO:0000313" key="3">
    <source>
        <dbReference type="Proteomes" id="UP001372338"/>
    </source>
</evidence>
<evidence type="ECO:0000313" key="2">
    <source>
        <dbReference type="EMBL" id="KAK7267426.1"/>
    </source>
</evidence>
<sequence length="104" mass="11740">MKKEWGIWKYLKQSETGLGWDPEKPNAKKFRNTGVLVPPIIEELWDQLYGDVVANGSDCVIPSGDPNAVQSTNAQGVQEGDEQYETNNDERFGDCEDILEMKFS</sequence>
<proteinExistence type="predicted"/>
<dbReference type="Proteomes" id="UP001372338">
    <property type="component" value="Unassembled WGS sequence"/>
</dbReference>